<dbReference type="Pfam" id="PF17667">
    <property type="entry name" value="Pkinase_fungal"/>
    <property type="match status" value="1"/>
</dbReference>
<dbReference type="InterPro" id="IPR011009">
    <property type="entry name" value="Kinase-like_dom_sf"/>
</dbReference>
<name>A0A5K1JTK5_9APHY</name>
<evidence type="ECO:0000313" key="3">
    <source>
        <dbReference type="EMBL" id="VWO95306.1"/>
    </source>
</evidence>
<evidence type="ECO:0000256" key="1">
    <source>
        <dbReference type="SAM" id="MobiDB-lite"/>
    </source>
</evidence>
<dbReference type="PANTHER" id="PTHR38248:SF2">
    <property type="entry name" value="FUNK1 11"/>
    <property type="match status" value="1"/>
</dbReference>
<feature type="compositionally biased region" description="Acidic residues" evidence="1">
    <location>
        <begin position="809"/>
        <end position="818"/>
    </location>
</feature>
<gene>
    <name evidence="3" type="primary">V5XZS6</name>
</gene>
<dbReference type="AlphaFoldDB" id="A0A5K1JTK5"/>
<dbReference type="EMBL" id="LR724695">
    <property type="protein sequence ID" value="VWO95306.1"/>
    <property type="molecule type" value="Genomic_DNA"/>
</dbReference>
<dbReference type="SUPFAM" id="SSF56112">
    <property type="entry name" value="Protein kinase-like (PK-like)"/>
    <property type="match status" value="1"/>
</dbReference>
<dbReference type="InterPro" id="IPR040976">
    <property type="entry name" value="Pkinase_fungal"/>
</dbReference>
<dbReference type="PANTHER" id="PTHR38248">
    <property type="entry name" value="FUNK1 6"/>
    <property type="match status" value="1"/>
</dbReference>
<proteinExistence type="predicted"/>
<dbReference type="GO" id="GO:0004497">
    <property type="term" value="F:monooxygenase activity"/>
    <property type="evidence" value="ECO:0007669"/>
    <property type="project" value="UniProtKB-KW"/>
</dbReference>
<feature type="region of interest" description="Disordered" evidence="1">
    <location>
        <begin position="659"/>
        <end position="678"/>
    </location>
</feature>
<feature type="compositionally biased region" description="Basic and acidic residues" evidence="1">
    <location>
        <begin position="777"/>
        <end position="790"/>
    </location>
</feature>
<sequence>MSRALSNAPGSDSPLKAHLVAKAAYSNAKLTRKENHRELRRDMVNVSLVVEPEKFLELFVPEPPSSAGEKARRKPANPFAKMEKPTTERKMYEEYPKALNKIIRGSDYTFVATPYKADNATDPKLAVDCGMYPRKRVPKKDKTKEMDPKKRKDFRRVCWSGIDLPAECKLEDDPFEDGVDTGRPSSDKRRDASGQALSYLELSFHHQYRTFVFMLIFIGVNCRLLRVDRSGLFVTKRFNVMKTDFLVEFLWRYTQLSPEDRGYDTTAMYINPAPHARDPLAKMMRERLSEVQNALTRANARETGGIEKGLGQGKKDDEEVPEEHIVELWQESLDMKWPWWKLRVTDEKTGQDRWFLTGKPSFQAPGVRGRGTRCHIAVELITDADENHTLAKQFVYLKDCWRVVVDTAGDDSPEIQKEGETLRRLNEANVPHVPTLVAHGDLRGQATQAPDAWKKVNDKHRSRMKRHQHYRLVVEEIGKPLSQFKNSGQLMLVMHDCLQAHSEAFKIGIIHRDISGGNVLLYKDKKGAWRGLLTDWELSKDFRKDSKPRQLGRTGTLQFSAVRILDDPSKTVCVTDEIECFFHVLIYFAVRFLQHNLPDRFVGQFLNNYFDVSSGFTVADELTAPELKRRAMETGRIPIDSCGPTTSLQFMWVNVPPKASKPPASSKPSQPRAAPLAPPNYTHPLNDLISTLLSWFSALYTLEHLNKVVPPNPSQAQGCQGGEVAFIFDDDAQPAPPISPPEPPSPAELARLKDLADNVNHKTVLMLFRQACGKAYPSDKGEDKRPEKGYAPRSPETPQFSSLPGFSDGGEESDDQAEDAPAPPSSPDASAPDAIAAVEEQQYEDRPAGMVVSNGLEANMMDEPEDEGGPRTPSPCPSRPKRGREDDVAPSVLGTSEKRSRC</sequence>
<feature type="compositionally biased region" description="Low complexity" evidence="1">
    <location>
        <begin position="659"/>
        <end position="675"/>
    </location>
</feature>
<dbReference type="InterPro" id="IPR008266">
    <property type="entry name" value="Tyr_kinase_AS"/>
</dbReference>
<keyword evidence="3" id="KW-0560">Oxidoreductase</keyword>
<feature type="compositionally biased region" description="Low complexity" evidence="1">
    <location>
        <begin position="827"/>
        <end position="840"/>
    </location>
</feature>
<dbReference type="EC" id="1.-.-.-" evidence="3"/>
<dbReference type="PROSITE" id="PS00109">
    <property type="entry name" value="PROTEIN_KINASE_TYR"/>
    <property type="match status" value="1"/>
</dbReference>
<reference evidence="3" key="1">
    <citation type="submission" date="2019-10" db="EMBL/GenBank/DDBJ databases">
        <authorList>
            <person name="Nor Muhammad N."/>
        </authorList>
    </citation>
    <scope>NUCLEOTIDE SEQUENCE</scope>
</reference>
<feature type="domain" description="Fungal-type protein kinase" evidence="2">
    <location>
        <begin position="346"/>
        <end position="587"/>
    </location>
</feature>
<organism evidence="3">
    <name type="scientific">Ganoderma boninense</name>
    <dbReference type="NCBI Taxonomy" id="34458"/>
    <lineage>
        <taxon>Eukaryota</taxon>
        <taxon>Fungi</taxon>
        <taxon>Dikarya</taxon>
        <taxon>Basidiomycota</taxon>
        <taxon>Agaricomycotina</taxon>
        <taxon>Agaricomycetes</taxon>
        <taxon>Polyporales</taxon>
        <taxon>Polyporaceae</taxon>
        <taxon>Ganoderma</taxon>
    </lineage>
</organism>
<protein>
    <submittedName>
        <fullName evidence="3">Cytochrome P450 monooxygenase AKT7 )</fullName>
        <ecNumber evidence="3">1.-.-.-</ecNumber>
    </submittedName>
</protein>
<dbReference type="Gene3D" id="1.10.510.10">
    <property type="entry name" value="Transferase(Phosphotransferase) domain 1"/>
    <property type="match status" value="1"/>
</dbReference>
<dbReference type="GO" id="GO:0004672">
    <property type="term" value="F:protein kinase activity"/>
    <property type="evidence" value="ECO:0007669"/>
    <property type="project" value="InterPro"/>
</dbReference>
<keyword evidence="3" id="KW-0503">Monooxygenase</keyword>
<evidence type="ECO:0000259" key="2">
    <source>
        <dbReference type="Pfam" id="PF17667"/>
    </source>
</evidence>
<accession>A0A5K1JTK5</accession>
<feature type="region of interest" description="Disordered" evidence="1">
    <location>
        <begin position="775"/>
        <end position="902"/>
    </location>
</feature>